<reference evidence="1" key="1">
    <citation type="submission" date="2021-09" db="EMBL/GenBank/DDBJ databases">
        <authorList>
            <consortium name="AG Swart"/>
            <person name="Singh M."/>
            <person name="Singh A."/>
            <person name="Seah K."/>
            <person name="Emmerich C."/>
        </authorList>
    </citation>
    <scope>NUCLEOTIDE SEQUENCE</scope>
    <source>
        <strain evidence="1">ATCC30299</strain>
    </source>
</reference>
<evidence type="ECO:0000313" key="1">
    <source>
        <dbReference type="EMBL" id="CAG9321938.1"/>
    </source>
</evidence>
<proteinExistence type="predicted"/>
<name>A0AAU9J1F9_9CILI</name>
<protein>
    <submittedName>
        <fullName evidence="1">Uncharacterized protein</fullName>
    </submittedName>
</protein>
<organism evidence="1 2">
    <name type="scientific">Blepharisma stoltei</name>
    <dbReference type="NCBI Taxonomy" id="1481888"/>
    <lineage>
        <taxon>Eukaryota</taxon>
        <taxon>Sar</taxon>
        <taxon>Alveolata</taxon>
        <taxon>Ciliophora</taxon>
        <taxon>Postciliodesmatophora</taxon>
        <taxon>Heterotrichea</taxon>
        <taxon>Heterotrichida</taxon>
        <taxon>Blepharismidae</taxon>
        <taxon>Blepharisma</taxon>
    </lineage>
</organism>
<evidence type="ECO:0000313" key="2">
    <source>
        <dbReference type="Proteomes" id="UP001162131"/>
    </source>
</evidence>
<accession>A0AAU9J1F9</accession>
<comment type="caution">
    <text evidence="1">The sequence shown here is derived from an EMBL/GenBank/DDBJ whole genome shotgun (WGS) entry which is preliminary data.</text>
</comment>
<dbReference type="EMBL" id="CAJZBQ010000030">
    <property type="protein sequence ID" value="CAG9321938.1"/>
    <property type="molecule type" value="Genomic_DNA"/>
</dbReference>
<gene>
    <name evidence="1" type="ORF">BSTOLATCC_MIC30324</name>
</gene>
<dbReference type="AlphaFoldDB" id="A0AAU9J1F9"/>
<sequence>MKKSNTRNLQSRNHMWGYCNFDHKSHFQDLKVSKRNFRCKTYSNQIFQDSVLGLLKSLSHNCNRKACSLGYRFGHLSTLNLLMKEGREKDCIKNSPWVKMRA</sequence>
<keyword evidence="2" id="KW-1185">Reference proteome</keyword>
<dbReference type="Proteomes" id="UP001162131">
    <property type="component" value="Unassembled WGS sequence"/>
</dbReference>